<dbReference type="PROSITE" id="PS51186">
    <property type="entry name" value="GNAT"/>
    <property type="match status" value="1"/>
</dbReference>
<evidence type="ECO:0000313" key="4">
    <source>
        <dbReference type="EMBL" id="MBD7959291.1"/>
    </source>
</evidence>
<evidence type="ECO:0000256" key="2">
    <source>
        <dbReference type="ARBA" id="ARBA00023315"/>
    </source>
</evidence>
<keyword evidence="1" id="KW-0808">Transferase</keyword>
<dbReference type="Proteomes" id="UP000634919">
    <property type="component" value="Unassembled WGS sequence"/>
</dbReference>
<dbReference type="CDD" id="cd04301">
    <property type="entry name" value="NAT_SF"/>
    <property type="match status" value="1"/>
</dbReference>
<dbReference type="SUPFAM" id="SSF55729">
    <property type="entry name" value="Acyl-CoA N-acyltransferases (Nat)"/>
    <property type="match status" value="1"/>
</dbReference>
<dbReference type="PANTHER" id="PTHR43877">
    <property type="entry name" value="AMINOALKYLPHOSPHONATE N-ACETYLTRANSFERASE-RELATED-RELATED"/>
    <property type="match status" value="1"/>
</dbReference>
<comment type="caution">
    <text evidence="4">The sequence shown here is derived from an EMBL/GenBank/DDBJ whole genome shotgun (WGS) entry which is preliminary data.</text>
</comment>
<evidence type="ECO:0000259" key="3">
    <source>
        <dbReference type="PROSITE" id="PS51186"/>
    </source>
</evidence>
<dbReference type="Gene3D" id="3.40.630.30">
    <property type="match status" value="1"/>
</dbReference>
<dbReference type="RefSeq" id="WP_191721690.1">
    <property type="nucleotide sequence ID" value="NZ_JACSQK010000001.1"/>
</dbReference>
<proteinExistence type="predicted"/>
<dbReference type="Pfam" id="PF00583">
    <property type="entry name" value="Acetyltransf_1"/>
    <property type="match status" value="1"/>
</dbReference>
<keyword evidence="5" id="KW-1185">Reference proteome</keyword>
<evidence type="ECO:0000256" key="1">
    <source>
        <dbReference type="ARBA" id="ARBA00022679"/>
    </source>
</evidence>
<protein>
    <submittedName>
        <fullName evidence="4">N-acetyltransferase</fullName>
    </submittedName>
</protein>
<evidence type="ECO:0000313" key="5">
    <source>
        <dbReference type="Proteomes" id="UP000634919"/>
    </source>
</evidence>
<keyword evidence="2" id="KW-0012">Acyltransferase</keyword>
<dbReference type="InterPro" id="IPR016181">
    <property type="entry name" value="Acyl_CoA_acyltransferase"/>
</dbReference>
<reference evidence="4 5" key="1">
    <citation type="submission" date="2020-08" db="EMBL/GenBank/DDBJ databases">
        <title>A Genomic Blueprint of the Chicken Gut Microbiome.</title>
        <authorList>
            <person name="Gilroy R."/>
            <person name="Ravi A."/>
            <person name="Getino M."/>
            <person name="Pursley I."/>
            <person name="Horton D.L."/>
            <person name="Alikhan N.-F."/>
            <person name="Baker D."/>
            <person name="Gharbi K."/>
            <person name="Hall N."/>
            <person name="Watson M."/>
            <person name="Adriaenssens E.M."/>
            <person name="Foster-Nyarko E."/>
            <person name="Jarju S."/>
            <person name="Secka A."/>
            <person name="Antonio M."/>
            <person name="Oren A."/>
            <person name="Chaudhuri R."/>
            <person name="La Ragione R.M."/>
            <person name="Hildebrand F."/>
            <person name="Pallen M.J."/>
        </authorList>
    </citation>
    <scope>NUCLEOTIDE SEQUENCE [LARGE SCALE GENOMIC DNA]</scope>
    <source>
        <strain evidence="4 5">Sa2CVA6</strain>
    </source>
</reference>
<name>A0ABR8S729_9BURK</name>
<gene>
    <name evidence="4" type="ORF">H9646_02265</name>
</gene>
<organism evidence="4 5">
    <name type="scientific">Comamonas avium</name>
    <dbReference type="NCBI Taxonomy" id="2762231"/>
    <lineage>
        <taxon>Bacteria</taxon>
        <taxon>Pseudomonadati</taxon>
        <taxon>Pseudomonadota</taxon>
        <taxon>Betaproteobacteria</taxon>
        <taxon>Burkholderiales</taxon>
        <taxon>Comamonadaceae</taxon>
        <taxon>Comamonas</taxon>
    </lineage>
</organism>
<accession>A0ABR8S729</accession>
<dbReference type="InterPro" id="IPR000182">
    <property type="entry name" value="GNAT_dom"/>
</dbReference>
<feature type="domain" description="N-acetyltransferase" evidence="3">
    <location>
        <begin position="3"/>
        <end position="154"/>
    </location>
</feature>
<sequence>MHLHIRNEQPQDIATITALTVAAFASAAHSSHTEHCIVNALRRSQQLSVSLVAVLNEDIVGHVAASPVTISSGAQGWFGIGPISVSPKHQGQGIGSALMQAALTELQQLCAMGCVVLGEPGYYSRFGFAVHPGLELPGVPPEYFQALSFGPALPQGTVQYHAAFEATA</sequence>
<dbReference type="EMBL" id="JACSQK010000001">
    <property type="protein sequence ID" value="MBD7959291.1"/>
    <property type="molecule type" value="Genomic_DNA"/>
</dbReference>
<dbReference type="InterPro" id="IPR050832">
    <property type="entry name" value="Bact_Acetyltransf"/>
</dbReference>